<dbReference type="Gene3D" id="2.10.109.10">
    <property type="entry name" value="Umud Fragment, subunit A"/>
    <property type="match status" value="1"/>
</dbReference>
<protein>
    <submittedName>
        <fullName evidence="3">XRE family transcriptional regulator</fullName>
    </submittedName>
</protein>
<dbReference type="PROSITE" id="PS50943">
    <property type="entry name" value="HTH_CROC1"/>
    <property type="match status" value="1"/>
</dbReference>
<evidence type="ECO:0000313" key="3">
    <source>
        <dbReference type="EMBL" id="NYY87397.1"/>
    </source>
</evidence>
<dbReference type="InterPro" id="IPR001387">
    <property type="entry name" value="Cro/C1-type_HTH"/>
</dbReference>
<dbReference type="InterPro" id="IPR015927">
    <property type="entry name" value="Peptidase_S24_S26A/B/C"/>
</dbReference>
<dbReference type="InterPro" id="IPR010982">
    <property type="entry name" value="Lambda_DNA-bd_dom_sf"/>
</dbReference>
<organism evidence="3">
    <name type="scientific">Bradyrhizobium barranii subsp. barranii</name>
    <dbReference type="NCBI Taxonomy" id="2823807"/>
    <lineage>
        <taxon>Bacteria</taxon>
        <taxon>Pseudomonadati</taxon>
        <taxon>Pseudomonadota</taxon>
        <taxon>Alphaproteobacteria</taxon>
        <taxon>Hyphomicrobiales</taxon>
        <taxon>Nitrobacteraceae</taxon>
        <taxon>Bradyrhizobium</taxon>
        <taxon>Bradyrhizobium barranii</taxon>
    </lineage>
</organism>
<dbReference type="Pfam" id="PF00717">
    <property type="entry name" value="Peptidase_S24"/>
    <property type="match status" value="1"/>
</dbReference>
<sequence>MVISRVRRGLKNMKSRAEEKRTKAHPALDTIKARMQERLLAAGLSGREASVRAKLGLTYANDILSGRSLNPTRETLAKLGAVLDTDADYFFGKQNTPRNLPASNLLQMRETVAPDALPPVGAIPLFQIGLTDPDGFFPLSADRRTAWTSSLVSNRDAFAITVPDDCMAPRYRIGEVVVVSPSKPVVHGGFALVRQTDDRVAIRQIVTISTDKIAVRCLNGEADIDIPRSQVKALERIIGSCELV</sequence>
<dbReference type="Gene3D" id="1.10.260.40">
    <property type="entry name" value="lambda repressor-like DNA-binding domains"/>
    <property type="match status" value="1"/>
</dbReference>
<feature type="domain" description="HTH cro/C1-type" evidence="2">
    <location>
        <begin position="35"/>
        <end position="90"/>
    </location>
</feature>
<evidence type="ECO:0000256" key="1">
    <source>
        <dbReference type="SAM" id="MobiDB-lite"/>
    </source>
</evidence>
<evidence type="ECO:0000259" key="2">
    <source>
        <dbReference type="PROSITE" id="PS50943"/>
    </source>
</evidence>
<proteinExistence type="predicted"/>
<name>A0A7Z0Q6Q9_9BRAD</name>
<comment type="caution">
    <text evidence="3">The sequence shown here is derived from an EMBL/GenBank/DDBJ whole genome shotgun (WGS) entry which is preliminary data.</text>
</comment>
<accession>A0A7Z0Q6Q9</accession>
<dbReference type="SMART" id="SM00530">
    <property type="entry name" value="HTH_XRE"/>
    <property type="match status" value="1"/>
</dbReference>
<gene>
    <name evidence="3" type="ORF">G6321_02835</name>
</gene>
<reference evidence="3" key="1">
    <citation type="submission" date="2020-06" db="EMBL/GenBank/DDBJ databases">
        <title>Whole Genome Sequence of Bradyrhizobium sp. Strain 323S2.</title>
        <authorList>
            <person name="Bromfield E.S.P."/>
        </authorList>
    </citation>
    <scope>NUCLEOTIDE SEQUENCE [LARGE SCALE GENOMIC DNA]</scope>
    <source>
        <strain evidence="3">323S2</strain>
    </source>
</reference>
<feature type="compositionally biased region" description="Basic residues" evidence="1">
    <location>
        <begin position="1"/>
        <end position="14"/>
    </location>
</feature>
<dbReference type="SUPFAM" id="SSF47413">
    <property type="entry name" value="lambda repressor-like DNA-binding domains"/>
    <property type="match status" value="1"/>
</dbReference>
<feature type="region of interest" description="Disordered" evidence="1">
    <location>
        <begin position="1"/>
        <end position="24"/>
    </location>
</feature>
<dbReference type="AlphaFoldDB" id="A0A7Z0Q6Q9"/>
<dbReference type="InterPro" id="IPR036286">
    <property type="entry name" value="LexA/Signal_pep-like_sf"/>
</dbReference>
<dbReference type="CDD" id="cd00093">
    <property type="entry name" value="HTH_XRE"/>
    <property type="match status" value="1"/>
</dbReference>
<dbReference type="GO" id="GO:0003677">
    <property type="term" value="F:DNA binding"/>
    <property type="evidence" value="ECO:0007669"/>
    <property type="project" value="InterPro"/>
</dbReference>
<dbReference type="EMBL" id="JACBFH010000001">
    <property type="protein sequence ID" value="NYY87397.1"/>
    <property type="molecule type" value="Genomic_DNA"/>
</dbReference>
<dbReference type="SUPFAM" id="SSF51306">
    <property type="entry name" value="LexA/Signal peptidase"/>
    <property type="match status" value="1"/>
</dbReference>